<evidence type="ECO:0000313" key="3">
    <source>
        <dbReference type="Proteomes" id="UP000613768"/>
    </source>
</evidence>
<sequence length="240" mass="26922">MLTQCPHCATVFPIEADALQAASGWVQCGVCDREFDALERLRRAAPQGEPTPRLDPELAERQGDLFEAPPAAPATVPNFAQPAPPHVPASTRWWLLAASLGLLLALQIFFEHRYQWAESPRWRATYEQACEWVGCSLPVWRQPRAWTLLTRDISPHPSVGDALLVTATLRNDAEWPQPAPVVELAMTDIDGQTIALRRFRPNEYLPDTQTQKFAPGQSVLLRLELVDPDKMALAYSFEFL</sequence>
<dbReference type="InterPro" id="IPR011723">
    <property type="entry name" value="Znf/thioredoxin_put"/>
</dbReference>
<dbReference type="InterPro" id="IPR021834">
    <property type="entry name" value="DUF3426"/>
</dbReference>
<evidence type="ECO:0000259" key="1">
    <source>
        <dbReference type="Pfam" id="PF13717"/>
    </source>
</evidence>
<protein>
    <submittedName>
        <fullName evidence="2">Zinc-ribbon domain-containing protein</fullName>
    </submittedName>
</protein>
<gene>
    <name evidence="2" type="ORF">IFO71_20265</name>
</gene>
<dbReference type="EMBL" id="JACYTR010000082">
    <property type="protein sequence ID" value="MBD8528090.1"/>
    <property type="molecule type" value="Genomic_DNA"/>
</dbReference>
<accession>A0AAW3ZPJ6</accession>
<comment type="caution">
    <text evidence="2">The sequence shown here is derived from an EMBL/GenBank/DDBJ whole genome shotgun (WGS) entry which is preliminary data.</text>
</comment>
<reference evidence="2 3" key="1">
    <citation type="submission" date="2020-09" db="EMBL/GenBank/DDBJ databases">
        <title>Pseudoxanthomonas sp. CAU 1598 isolated from sand of Yaerae Beach.</title>
        <authorList>
            <person name="Kim W."/>
        </authorList>
    </citation>
    <scope>NUCLEOTIDE SEQUENCE [LARGE SCALE GENOMIC DNA]</scope>
    <source>
        <strain evidence="2 3">CAU 1598</strain>
    </source>
</reference>
<dbReference type="NCBIfam" id="TIGR02098">
    <property type="entry name" value="MJ0042_CXXC"/>
    <property type="match status" value="1"/>
</dbReference>
<evidence type="ECO:0000313" key="2">
    <source>
        <dbReference type="EMBL" id="MBD8528090.1"/>
    </source>
</evidence>
<organism evidence="2 3">
    <name type="scientific">Pseudomarimonas arenosa</name>
    <dbReference type="NCBI Taxonomy" id="2774145"/>
    <lineage>
        <taxon>Bacteria</taxon>
        <taxon>Pseudomonadati</taxon>
        <taxon>Pseudomonadota</taxon>
        <taxon>Gammaproteobacteria</taxon>
        <taxon>Lysobacterales</taxon>
        <taxon>Lysobacteraceae</taxon>
        <taxon>Pseudomarimonas</taxon>
    </lineage>
</organism>
<dbReference type="AlphaFoldDB" id="A0AAW3ZPJ6"/>
<keyword evidence="3" id="KW-1185">Reference proteome</keyword>
<dbReference type="Pfam" id="PF13717">
    <property type="entry name" value="Zn_ribbon_4"/>
    <property type="match status" value="1"/>
</dbReference>
<dbReference type="RefSeq" id="WP_192031511.1">
    <property type="nucleotide sequence ID" value="NZ_JACYTR010000082.1"/>
</dbReference>
<dbReference type="Pfam" id="PF11906">
    <property type="entry name" value="DUF3426"/>
    <property type="match status" value="1"/>
</dbReference>
<proteinExistence type="predicted"/>
<name>A0AAW3ZPJ6_9GAMM</name>
<dbReference type="Proteomes" id="UP000613768">
    <property type="component" value="Unassembled WGS sequence"/>
</dbReference>
<feature type="domain" description="Zinc finger/thioredoxin putative" evidence="1">
    <location>
        <begin position="1"/>
        <end position="35"/>
    </location>
</feature>